<dbReference type="Proteomes" id="UP001519363">
    <property type="component" value="Unassembled WGS sequence"/>
</dbReference>
<dbReference type="EMBL" id="JAGIOO010000001">
    <property type="protein sequence ID" value="MBP2478314.1"/>
    <property type="molecule type" value="Genomic_DNA"/>
</dbReference>
<gene>
    <name evidence="2" type="ORF">JOF53_007186</name>
</gene>
<feature type="region of interest" description="Disordered" evidence="1">
    <location>
        <begin position="1"/>
        <end position="21"/>
    </location>
</feature>
<keyword evidence="3" id="KW-1185">Reference proteome</keyword>
<comment type="caution">
    <text evidence="2">The sequence shown here is derived from an EMBL/GenBank/DDBJ whole genome shotgun (WGS) entry which is preliminary data.</text>
</comment>
<accession>A0ABS5AQ17</accession>
<organism evidence="2 3">
    <name type="scientific">Crossiella equi</name>
    <dbReference type="NCBI Taxonomy" id="130796"/>
    <lineage>
        <taxon>Bacteria</taxon>
        <taxon>Bacillati</taxon>
        <taxon>Actinomycetota</taxon>
        <taxon>Actinomycetes</taxon>
        <taxon>Pseudonocardiales</taxon>
        <taxon>Pseudonocardiaceae</taxon>
        <taxon>Crossiella</taxon>
    </lineage>
</organism>
<evidence type="ECO:0000313" key="2">
    <source>
        <dbReference type="EMBL" id="MBP2478314.1"/>
    </source>
</evidence>
<reference evidence="2 3" key="1">
    <citation type="submission" date="2021-03" db="EMBL/GenBank/DDBJ databases">
        <title>Sequencing the genomes of 1000 actinobacteria strains.</title>
        <authorList>
            <person name="Klenk H.-P."/>
        </authorList>
    </citation>
    <scope>NUCLEOTIDE SEQUENCE [LARGE SCALE GENOMIC DNA]</scope>
    <source>
        <strain evidence="2 3">DSM 44580</strain>
    </source>
</reference>
<name>A0ABS5AQ17_9PSEU</name>
<protein>
    <submittedName>
        <fullName evidence="2">Uncharacterized protein</fullName>
    </submittedName>
</protein>
<evidence type="ECO:0000256" key="1">
    <source>
        <dbReference type="SAM" id="MobiDB-lite"/>
    </source>
</evidence>
<sequence length="109" mass="11201">MVLHPDEGGGQAAPGQGLHQPQHRGIVRKVQCGQSIQAGAGQQVEVPGRDAVGRVDLAGGGEEHLLGDLPGGAQRVGHAVSSPGARQTWVARPIACIRESPWQTPPPTG</sequence>
<proteinExistence type="predicted"/>
<evidence type="ECO:0000313" key="3">
    <source>
        <dbReference type="Proteomes" id="UP001519363"/>
    </source>
</evidence>